<comment type="caution">
    <text evidence="1">The sequence shown here is derived from an EMBL/GenBank/DDBJ whole genome shotgun (WGS) entry which is preliminary data.</text>
</comment>
<accession>A0A0A8XBP3</accession>
<evidence type="ECO:0000313" key="2">
    <source>
        <dbReference type="Proteomes" id="UP000031014"/>
    </source>
</evidence>
<dbReference type="EMBL" id="BASE01000088">
    <property type="protein sequence ID" value="GAM15601.1"/>
    <property type="molecule type" value="Genomic_DNA"/>
</dbReference>
<sequence length="45" mass="4945">MKRLDLYGGLGCGPIEAAPKSKGVLNNASFNVLRNQWDEKLPNKT</sequence>
<keyword evidence="2" id="KW-1185">Reference proteome</keyword>
<gene>
    <name evidence="1" type="ORF">SAMD00020551_3758</name>
</gene>
<protein>
    <submittedName>
        <fullName evidence="1">Uncharacterized protein</fullName>
    </submittedName>
</protein>
<dbReference type="AlphaFoldDB" id="A0A0A8XBP3"/>
<organism evidence="1 2">
    <name type="scientific">Mesobacillus selenatarsenatis (strain DSM 18680 / JCM 14380 / FERM P-15431 / SF-1)</name>
    <dbReference type="NCBI Taxonomy" id="1321606"/>
    <lineage>
        <taxon>Bacteria</taxon>
        <taxon>Bacillati</taxon>
        <taxon>Bacillota</taxon>
        <taxon>Bacilli</taxon>
        <taxon>Bacillales</taxon>
        <taxon>Bacillaceae</taxon>
        <taxon>Mesobacillus</taxon>
    </lineage>
</organism>
<proteinExistence type="predicted"/>
<name>A0A0A8XBP3_MESS1</name>
<reference evidence="1 2" key="1">
    <citation type="submission" date="2013-06" db="EMBL/GenBank/DDBJ databases">
        <title>Whole genome shotgun sequence of Bacillus selenatarsenatis SF-1.</title>
        <authorList>
            <person name="Kuroda M."/>
            <person name="Sei K."/>
            <person name="Yamashita M."/>
            <person name="Ike M."/>
        </authorList>
    </citation>
    <scope>NUCLEOTIDE SEQUENCE [LARGE SCALE GENOMIC DNA]</scope>
    <source>
        <strain evidence="1 2">SF-1</strain>
    </source>
</reference>
<evidence type="ECO:0000313" key="1">
    <source>
        <dbReference type="EMBL" id="GAM15601.1"/>
    </source>
</evidence>
<dbReference type="Proteomes" id="UP000031014">
    <property type="component" value="Unassembled WGS sequence"/>
</dbReference>